<dbReference type="OrthoDB" id="2782214at2759"/>
<dbReference type="AlphaFoldDB" id="A0A165LMC0"/>
<dbReference type="EMBL" id="KV429123">
    <property type="protein sequence ID" value="KZT64607.1"/>
    <property type="molecule type" value="Genomic_DNA"/>
</dbReference>
<evidence type="ECO:0000256" key="1">
    <source>
        <dbReference type="SAM" id="MobiDB-lite"/>
    </source>
</evidence>
<name>A0A165LMC0_9APHY</name>
<proteinExistence type="predicted"/>
<dbReference type="Proteomes" id="UP000076727">
    <property type="component" value="Unassembled WGS sequence"/>
</dbReference>
<evidence type="ECO:0000313" key="2">
    <source>
        <dbReference type="EMBL" id="KZT64607.1"/>
    </source>
</evidence>
<sequence>MLIAAMQTSRKFKASVPVGDCAWYNCGARYHIPEPMPPPYTSQGSRSMTQCSTAFPADGRSLQGVPSLSSTAFMQTYATVSTFPELRPDHHNLTAAGNHRCRTYGGNASQESESAEEEEDATDDEDMDSDKSELGGQLCRFGRPCGVVLTDTSEQAIHEHLVQYHTQDMRNSVES</sequence>
<reference evidence="2 3" key="1">
    <citation type="journal article" date="2016" name="Mol. Biol. Evol.">
        <title>Comparative Genomics of Early-Diverging Mushroom-Forming Fungi Provides Insights into the Origins of Lignocellulose Decay Capabilities.</title>
        <authorList>
            <person name="Nagy L.G."/>
            <person name="Riley R."/>
            <person name="Tritt A."/>
            <person name="Adam C."/>
            <person name="Daum C."/>
            <person name="Floudas D."/>
            <person name="Sun H."/>
            <person name="Yadav J.S."/>
            <person name="Pangilinan J."/>
            <person name="Larsson K.H."/>
            <person name="Matsuura K."/>
            <person name="Barry K."/>
            <person name="Labutti K."/>
            <person name="Kuo R."/>
            <person name="Ohm R.A."/>
            <person name="Bhattacharya S.S."/>
            <person name="Shirouzu T."/>
            <person name="Yoshinaga Y."/>
            <person name="Martin F.M."/>
            <person name="Grigoriev I.V."/>
            <person name="Hibbett D.S."/>
        </authorList>
    </citation>
    <scope>NUCLEOTIDE SEQUENCE [LARGE SCALE GENOMIC DNA]</scope>
    <source>
        <strain evidence="2 3">L-15889</strain>
    </source>
</reference>
<feature type="compositionally biased region" description="Acidic residues" evidence="1">
    <location>
        <begin position="113"/>
        <end position="128"/>
    </location>
</feature>
<organism evidence="2 3">
    <name type="scientific">Daedalea quercina L-15889</name>
    <dbReference type="NCBI Taxonomy" id="1314783"/>
    <lineage>
        <taxon>Eukaryota</taxon>
        <taxon>Fungi</taxon>
        <taxon>Dikarya</taxon>
        <taxon>Basidiomycota</taxon>
        <taxon>Agaricomycotina</taxon>
        <taxon>Agaricomycetes</taxon>
        <taxon>Polyporales</taxon>
        <taxon>Fomitopsis</taxon>
    </lineage>
</organism>
<gene>
    <name evidence="2" type="ORF">DAEQUDRAFT_732382</name>
</gene>
<keyword evidence="3" id="KW-1185">Reference proteome</keyword>
<protein>
    <submittedName>
        <fullName evidence="2">Uncharacterized protein</fullName>
    </submittedName>
</protein>
<feature type="region of interest" description="Disordered" evidence="1">
    <location>
        <begin position="87"/>
        <end position="139"/>
    </location>
</feature>
<accession>A0A165LMC0</accession>
<evidence type="ECO:0000313" key="3">
    <source>
        <dbReference type="Proteomes" id="UP000076727"/>
    </source>
</evidence>